<feature type="non-terminal residue" evidence="1">
    <location>
        <position position="215"/>
    </location>
</feature>
<organism evidence="1 2">
    <name type="scientific">Rhizopus stolonifer</name>
    <name type="common">Rhizopus nigricans</name>
    <dbReference type="NCBI Taxonomy" id="4846"/>
    <lineage>
        <taxon>Eukaryota</taxon>
        <taxon>Fungi</taxon>
        <taxon>Fungi incertae sedis</taxon>
        <taxon>Mucoromycota</taxon>
        <taxon>Mucoromycotina</taxon>
        <taxon>Mucoromycetes</taxon>
        <taxon>Mucorales</taxon>
        <taxon>Mucorineae</taxon>
        <taxon>Rhizopodaceae</taxon>
        <taxon>Rhizopus</taxon>
    </lineage>
</organism>
<keyword evidence="2" id="KW-1185">Reference proteome</keyword>
<proteinExistence type="predicted"/>
<dbReference type="EMBL" id="PJQM01004490">
    <property type="protein sequence ID" value="RCH84282.1"/>
    <property type="molecule type" value="Genomic_DNA"/>
</dbReference>
<evidence type="ECO:0000313" key="1">
    <source>
        <dbReference type="EMBL" id="RCH84282.1"/>
    </source>
</evidence>
<protein>
    <submittedName>
        <fullName evidence="1">Uncharacterized protein</fullName>
    </submittedName>
</protein>
<dbReference type="AlphaFoldDB" id="A0A367J2W4"/>
<dbReference type="OrthoDB" id="2288255at2759"/>
<gene>
    <name evidence="1" type="ORF">CU098_006278</name>
</gene>
<comment type="caution">
    <text evidence="1">The sequence shown here is derived from an EMBL/GenBank/DDBJ whole genome shotgun (WGS) entry which is preliminary data.</text>
</comment>
<reference evidence="1 2" key="1">
    <citation type="journal article" date="2018" name="G3 (Bethesda)">
        <title>Phylogenetic and Phylogenomic Definition of Rhizopus Species.</title>
        <authorList>
            <person name="Gryganskyi A.P."/>
            <person name="Golan J."/>
            <person name="Dolatabadi S."/>
            <person name="Mondo S."/>
            <person name="Robb S."/>
            <person name="Idnurm A."/>
            <person name="Muszewska A."/>
            <person name="Steczkiewicz K."/>
            <person name="Masonjones S."/>
            <person name="Liao H.L."/>
            <person name="Gajdeczka M.T."/>
            <person name="Anike F."/>
            <person name="Vuek A."/>
            <person name="Anishchenko I.M."/>
            <person name="Voigt K."/>
            <person name="de Hoog G.S."/>
            <person name="Smith M.E."/>
            <person name="Heitman J."/>
            <person name="Vilgalys R."/>
            <person name="Stajich J.E."/>
        </authorList>
    </citation>
    <scope>NUCLEOTIDE SEQUENCE [LARGE SCALE GENOMIC DNA]</scope>
    <source>
        <strain evidence="1 2">LSU 92-RS-03</strain>
    </source>
</reference>
<evidence type="ECO:0000313" key="2">
    <source>
        <dbReference type="Proteomes" id="UP000253551"/>
    </source>
</evidence>
<sequence>MNTNRTPLPSLSEDFKNYINSFDKEFVEPLDLYYQAHSDVFHPFQEKDKSGYSKHFSSTADLYLNKMLDNYSSLEAKVKHRVWNSLRTLFDGSEVKVDIGEKSSAASAIRRNGERRLEGQESRQRKNMGNRMDMLFFCDGCELGCTEVAKNSVGVNDDKYMRDGLLKLPKAMKNMLCTAAKVCSSHLRDFKMIGYVIMVYSRVKLRSTYARFSCW</sequence>
<dbReference type="Proteomes" id="UP000253551">
    <property type="component" value="Unassembled WGS sequence"/>
</dbReference>
<name>A0A367J2W4_RHIST</name>
<accession>A0A367J2W4</accession>